<evidence type="ECO:0000313" key="1">
    <source>
        <dbReference type="EMBL" id="PSR54898.1"/>
    </source>
</evidence>
<accession>A0A2T2YHF2</accession>
<reference evidence="1 2" key="1">
    <citation type="submission" date="2018-03" db="EMBL/GenBank/DDBJ databases">
        <title>Adhaeribacter sp. HMF7605 Genome sequencing and assembly.</title>
        <authorList>
            <person name="Kang H."/>
            <person name="Kang J."/>
            <person name="Cha I."/>
            <person name="Kim H."/>
            <person name="Joh K."/>
        </authorList>
    </citation>
    <scope>NUCLEOTIDE SEQUENCE [LARGE SCALE GENOMIC DNA]</scope>
    <source>
        <strain evidence="1 2">HMF7605</strain>
    </source>
</reference>
<proteinExistence type="predicted"/>
<keyword evidence="2" id="KW-1185">Reference proteome</keyword>
<name>A0A2T2YHF2_9BACT</name>
<sequence>MLTNINFSGLYKAGYQLLSLTKFTLPSYLSFYEGYLLNKTSINGLVSLSTIFFYELLTLKEYQTYSRQLIKLYLLLKIITLVKVKL</sequence>
<dbReference type="EMBL" id="PYFT01000001">
    <property type="protein sequence ID" value="PSR54898.1"/>
    <property type="molecule type" value="Genomic_DNA"/>
</dbReference>
<dbReference type="AlphaFoldDB" id="A0A2T2YHF2"/>
<evidence type="ECO:0000313" key="2">
    <source>
        <dbReference type="Proteomes" id="UP000240357"/>
    </source>
</evidence>
<comment type="caution">
    <text evidence="1">The sequence shown here is derived from an EMBL/GenBank/DDBJ whole genome shotgun (WGS) entry which is preliminary data.</text>
</comment>
<dbReference type="Proteomes" id="UP000240357">
    <property type="component" value="Unassembled WGS sequence"/>
</dbReference>
<organism evidence="1 2">
    <name type="scientific">Adhaeribacter arboris</name>
    <dbReference type="NCBI Taxonomy" id="2072846"/>
    <lineage>
        <taxon>Bacteria</taxon>
        <taxon>Pseudomonadati</taxon>
        <taxon>Bacteroidota</taxon>
        <taxon>Cytophagia</taxon>
        <taxon>Cytophagales</taxon>
        <taxon>Hymenobacteraceae</taxon>
        <taxon>Adhaeribacter</taxon>
    </lineage>
</organism>
<gene>
    <name evidence="1" type="ORF">AHMF7605_16015</name>
</gene>
<protein>
    <submittedName>
        <fullName evidence="1">Uncharacterized protein</fullName>
    </submittedName>
</protein>